<keyword evidence="3" id="KW-1185">Reference proteome</keyword>
<dbReference type="InterPro" id="IPR001509">
    <property type="entry name" value="Epimerase_deHydtase"/>
</dbReference>
<dbReference type="CDD" id="cd08946">
    <property type="entry name" value="SDR_e"/>
    <property type="match status" value="1"/>
</dbReference>
<dbReference type="Gene3D" id="3.40.50.720">
    <property type="entry name" value="NAD(P)-binding Rossmann-like Domain"/>
    <property type="match status" value="1"/>
</dbReference>
<evidence type="ECO:0000313" key="2">
    <source>
        <dbReference type="EMBL" id="GAA2915013.1"/>
    </source>
</evidence>
<sequence length="302" mass="31751">MLGGTGWVGRHVCAALAERGHDPLVVARNHVPHVSGYDFRPLDLVAAGAGTIAEMLRAEDVGIVINATDGANTTDGWDRTEAELRRVNVDSVHRLLAAMAELPWRSRIVHIGTIHEYGPVGAGIPIGESVTPRPVNAYARTKFAGSAAALEAARDGVVDGLVLRLANVCGPYPSPASFPGKLLQMFRDAAGGAEVVLSIADARRDFVDVRDVADAVLRAVRAPVTGRAVNIGSGTVVDIRDLVAQLAEVAGLPPGAIKETGGPVPSLGGDWIQADIRLAERLLGWRPRTGLAESLRAMWEAG</sequence>
<dbReference type="PANTHER" id="PTHR43245">
    <property type="entry name" value="BIFUNCTIONAL POLYMYXIN RESISTANCE PROTEIN ARNA"/>
    <property type="match status" value="1"/>
</dbReference>
<dbReference type="Proteomes" id="UP001500831">
    <property type="component" value="Unassembled WGS sequence"/>
</dbReference>
<dbReference type="Pfam" id="PF01370">
    <property type="entry name" value="Epimerase"/>
    <property type="match status" value="1"/>
</dbReference>
<gene>
    <name evidence="2" type="ORF">GCM10010517_81300</name>
</gene>
<dbReference type="PANTHER" id="PTHR43245:SF13">
    <property type="entry name" value="UDP-D-APIOSE_UDP-D-XYLOSE SYNTHASE 2"/>
    <property type="match status" value="1"/>
</dbReference>
<evidence type="ECO:0000313" key="3">
    <source>
        <dbReference type="Proteomes" id="UP001500831"/>
    </source>
</evidence>
<comment type="caution">
    <text evidence="2">The sequence shown here is derived from an EMBL/GenBank/DDBJ whole genome shotgun (WGS) entry which is preliminary data.</text>
</comment>
<feature type="domain" description="NAD-dependent epimerase/dehydratase" evidence="1">
    <location>
        <begin position="2"/>
        <end position="232"/>
    </location>
</feature>
<protein>
    <recommendedName>
        <fullName evidence="1">NAD-dependent epimerase/dehydratase domain-containing protein</fullName>
    </recommendedName>
</protein>
<reference evidence="3" key="1">
    <citation type="journal article" date="2019" name="Int. J. Syst. Evol. Microbiol.">
        <title>The Global Catalogue of Microorganisms (GCM) 10K type strain sequencing project: providing services to taxonomists for standard genome sequencing and annotation.</title>
        <authorList>
            <consortium name="The Broad Institute Genomics Platform"/>
            <consortium name="The Broad Institute Genome Sequencing Center for Infectious Disease"/>
            <person name="Wu L."/>
            <person name="Ma J."/>
        </authorList>
    </citation>
    <scope>NUCLEOTIDE SEQUENCE [LARGE SCALE GENOMIC DNA]</scope>
    <source>
        <strain evidence="3">JCM 6242</strain>
    </source>
</reference>
<dbReference type="InterPro" id="IPR036291">
    <property type="entry name" value="NAD(P)-bd_dom_sf"/>
</dbReference>
<proteinExistence type="predicted"/>
<dbReference type="SUPFAM" id="SSF51735">
    <property type="entry name" value="NAD(P)-binding Rossmann-fold domains"/>
    <property type="match status" value="1"/>
</dbReference>
<name>A0ABP6IZ88_9ACTN</name>
<evidence type="ECO:0000259" key="1">
    <source>
        <dbReference type="Pfam" id="PF01370"/>
    </source>
</evidence>
<dbReference type="InterPro" id="IPR050177">
    <property type="entry name" value="Lipid_A_modif_metabolic_enz"/>
</dbReference>
<accession>A0ABP6IZ88</accession>
<organism evidence="2 3">
    <name type="scientific">Streptosporangium fragile</name>
    <dbReference type="NCBI Taxonomy" id="46186"/>
    <lineage>
        <taxon>Bacteria</taxon>
        <taxon>Bacillati</taxon>
        <taxon>Actinomycetota</taxon>
        <taxon>Actinomycetes</taxon>
        <taxon>Streptosporangiales</taxon>
        <taxon>Streptosporangiaceae</taxon>
        <taxon>Streptosporangium</taxon>
    </lineage>
</organism>
<dbReference type="EMBL" id="BAAAVI010000141">
    <property type="protein sequence ID" value="GAA2915013.1"/>
    <property type="molecule type" value="Genomic_DNA"/>
</dbReference>